<comment type="caution">
    <text evidence="2">The sequence shown here is derived from an EMBL/GenBank/DDBJ whole genome shotgun (WGS) entry which is preliminary data.</text>
</comment>
<evidence type="ECO:0000313" key="3">
    <source>
        <dbReference type="Proteomes" id="UP001286313"/>
    </source>
</evidence>
<dbReference type="EMBL" id="JAWQEG010005995">
    <property type="protein sequence ID" value="KAK3856067.1"/>
    <property type="molecule type" value="Genomic_DNA"/>
</dbReference>
<reference evidence="2" key="1">
    <citation type="submission" date="2023-10" db="EMBL/GenBank/DDBJ databases">
        <title>Genome assemblies of two species of porcelain crab, Petrolisthes cinctipes and Petrolisthes manimaculis (Anomura: Porcellanidae).</title>
        <authorList>
            <person name="Angst P."/>
        </authorList>
    </citation>
    <scope>NUCLEOTIDE SEQUENCE</scope>
    <source>
        <strain evidence="2">PB745_01</strain>
        <tissue evidence="2">Gill</tissue>
    </source>
</reference>
<dbReference type="AlphaFoldDB" id="A0AAE1BTR3"/>
<name>A0AAE1BTR3_PETCI</name>
<evidence type="ECO:0000256" key="1">
    <source>
        <dbReference type="SAM" id="SignalP"/>
    </source>
</evidence>
<keyword evidence="3" id="KW-1185">Reference proteome</keyword>
<accession>A0AAE1BTR3</accession>
<proteinExistence type="predicted"/>
<gene>
    <name evidence="2" type="ORF">Pcinc_037566</name>
</gene>
<evidence type="ECO:0000313" key="2">
    <source>
        <dbReference type="EMBL" id="KAK3856067.1"/>
    </source>
</evidence>
<dbReference type="Proteomes" id="UP001286313">
    <property type="component" value="Unassembled WGS sequence"/>
</dbReference>
<feature type="signal peptide" evidence="1">
    <location>
        <begin position="1"/>
        <end position="26"/>
    </location>
</feature>
<keyword evidence="1" id="KW-0732">Signal</keyword>
<feature type="chain" id="PRO_5041951203" evidence="1">
    <location>
        <begin position="27"/>
        <end position="83"/>
    </location>
</feature>
<feature type="non-terminal residue" evidence="2">
    <location>
        <position position="1"/>
    </location>
</feature>
<sequence>MARNTTSFSRAFFLLVLTLTFNTCLAAVALGPAPINPDNPGECWNPDHNQSYKVGTVWQTTHMRCIGASCVSYRNTLYVQYLT</sequence>
<organism evidence="2 3">
    <name type="scientific">Petrolisthes cinctipes</name>
    <name type="common">Flat porcelain crab</name>
    <dbReference type="NCBI Taxonomy" id="88211"/>
    <lineage>
        <taxon>Eukaryota</taxon>
        <taxon>Metazoa</taxon>
        <taxon>Ecdysozoa</taxon>
        <taxon>Arthropoda</taxon>
        <taxon>Crustacea</taxon>
        <taxon>Multicrustacea</taxon>
        <taxon>Malacostraca</taxon>
        <taxon>Eumalacostraca</taxon>
        <taxon>Eucarida</taxon>
        <taxon>Decapoda</taxon>
        <taxon>Pleocyemata</taxon>
        <taxon>Anomura</taxon>
        <taxon>Galatheoidea</taxon>
        <taxon>Porcellanidae</taxon>
        <taxon>Petrolisthes</taxon>
    </lineage>
</organism>
<protein>
    <submittedName>
        <fullName evidence="2">Uncharacterized protein</fullName>
    </submittedName>
</protein>